<dbReference type="PROSITE" id="PS50110">
    <property type="entry name" value="RESPONSE_REGULATORY"/>
    <property type="match status" value="1"/>
</dbReference>
<comment type="caution">
    <text evidence="1">Lacks conserved residue(s) required for the propagation of feature annotation.</text>
</comment>
<sequence>MFKKGATYAMNFYIADPNPTNRELFAELIERSFDNYVVGQTASASQAYLDLLELRVDIMIVSTDLTPYDGIELVRRLKEVNSRPRFILTGTKLTPARKEAAYKEKIDIVLNEPLQAIEVKHILQLIGGYVNMTNRLAAIYELALASPASYQRPQSAQRKRIDHVNSVLMFLGIAAETGSEDIRRIVKLMVDQNVNFASINFERDLQMTEHDKKVVFQRIRRSLKAGITNLATMCIDYPENEILLEYANNLFEYQNVHSEMQRQRNEEAPKSQISLQHFFDGLWQESFRS</sequence>
<dbReference type="InterPro" id="IPR013972">
    <property type="entry name" value="YcbB"/>
</dbReference>
<protein>
    <submittedName>
        <fullName evidence="3">Two-component response regulator</fullName>
    </submittedName>
</protein>
<dbReference type="InterPro" id="IPR001789">
    <property type="entry name" value="Sig_transdc_resp-reg_receiver"/>
</dbReference>
<evidence type="ECO:0000313" key="3">
    <source>
        <dbReference type="EMBL" id="KRL92666.1"/>
    </source>
</evidence>
<evidence type="ECO:0000256" key="1">
    <source>
        <dbReference type="PROSITE-ProRule" id="PRU00169"/>
    </source>
</evidence>
<reference evidence="3 4" key="1">
    <citation type="journal article" date="2015" name="Genome Announc.">
        <title>Expanding the biotechnology potential of lactobacilli through comparative genomics of 213 strains and associated genera.</title>
        <authorList>
            <person name="Sun Z."/>
            <person name="Harris H.M."/>
            <person name="McCann A."/>
            <person name="Guo C."/>
            <person name="Argimon S."/>
            <person name="Zhang W."/>
            <person name="Yang X."/>
            <person name="Jeffery I.B."/>
            <person name="Cooney J.C."/>
            <person name="Kagawa T.F."/>
            <person name="Liu W."/>
            <person name="Song Y."/>
            <person name="Salvetti E."/>
            <person name="Wrobel A."/>
            <person name="Rasinkangas P."/>
            <person name="Parkhill J."/>
            <person name="Rea M.C."/>
            <person name="O'Sullivan O."/>
            <person name="Ritari J."/>
            <person name="Douillard F.P."/>
            <person name="Paul Ross R."/>
            <person name="Yang R."/>
            <person name="Briner A.E."/>
            <person name="Felis G.E."/>
            <person name="de Vos W.M."/>
            <person name="Barrangou R."/>
            <person name="Klaenhammer T.R."/>
            <person name="Caufield P.W."/>
            <person name="Cui Y."/>
            <person name="Zhang H."/>
            <person name="O'Toole P.W."/>
        </authorList>
    </citation>
    <scope>NUCLEOTIDE SEQUENCE [LARGE SCALE GENOMIC DNA]</scope>
    <source>
        <strain evidence="3 4">DSM 15946</strain>
    </source>
</reference>
<comment type="caution">
    <text evidence="3">The sequence shown here is derived from an EMBL/GenBank/DDBJ whole genome shotgun (WGS) entry which is preliminary data.</text>
</comment>
<dbReference type="Pfam" id="PF00072">
    <property type="entry name" value="Response_reg"/>
    <property type="match status" value="1"/>
</dbReference>
<dbReference type="AlphaFoldDB" id="A0A0R1UMC4"/>
<dbReference type="Pfam" id="PF08664">
    <property type="entry name" value="YcbB"/>
    <property type="match status" value="1"/>
</dbReference>
<dbReference type="EMBL" id="AZFK01000001">
    <property type="protein sequence ID" value="KRL92666.1"/>
    <property type="molecule type" value="Genomic_DNA"/>
</dbReference>
<dbReference type="InterPro" id="IPR011006">
    <property type="entry name" value="CheY-like_superfamily"/>
</dbReference>
<name>A0A0R1UMC4_9LACO</name>
<proteinExistence type="predicted"/>
<accession>A0A0R1UMC4</accession>
<dbReference type="Gene3D" id="3.40.50.2300">
    <property type="match status" value="1"/>
</dbReference>
<gene>
    <name evidence="3" type="ORF">FC43_GL000655</name>
</gene>
<evidence type="ECO:0000259" key="2">
    <source>
        <dbReference type="PROSITE" id="PS50110"/>
    </source>
</evidence>
<dbReference type="Proteomes" id="UP000050816">
    <property type="component" value="Unassembled WGS sequence"/>
</dbReference>
<dbReference type="PATRIC" id="fig|1423760.3.peg.678"/>
<dbReference type="SMART" id="SM00448">
    <property type="entry name" value="REC"/>
    <property type="match status" value="1"/>
</dbReference>
<dbReference type="SUPFAM" id="SSF52172">
    <property type="entry name" value="CheY-like"/>
    <property type="match status" value="1"/>
</dbReference>
<dbReference type="GO" id="GO:0000160">
    <property type="term" value="P:phosphorelay signal transduction system"/>
    <property type="evidence" value="ECO:0007669"/>
    <property type="project" value="InterPro"/>
</dbReference>
<feature type="domain" description="Response regulatory" evidence="2">
    <location>
        <begin position="11"/>
        <end position="127"/>
    </location>
</feature>
<evidence type="ECO:0000313" key="4">
    <source>
        <dbReference type="Proteomes" id="UP000050816"/>
    </source>
</evidence>
<organism evidence="3 4">
    <name type="scientific">Limosilactobacillus ingluviei DSM 15946</name>
    <dbReference type="NCBI Taxonomy" id="1423760"/>
    <lineage>
        <taxon>Bacteria</taxon>
        <taxon>Bacillati</taxon>
        <taxon>Bacillota</taxon>
        <taxon>Bacilli</taxon>
        <taxon>Lactobacillales</taxon>
        <taxon>Lactobacillaceae</taxon>
        <taxon>Limosilactobacillus</taxon>
    </lineage>
</organism>